<reference evidence="2 3" key="1">
    <citation type="journal article" date="2023" name="Microbiol. Resour. Announc.">
        <title>Complete Genome Sequence of Imperialibacter roseus strain P4T.</title>
        <authorList>
            <person name="Tizabi D.R."/>
            <person name="Bachvaroff T."/>
            <person name="Hill R.T."/>
        </authorList>
    </citation>
    <scope>NUCLEOTIDE SEQUENCE [LARGE SCALE GENOMIC DNA]</scope>
    <source>
        <strain evidence="2 3">P4T</strain>
    </source>
</reference>
<dbReference type="RefSeq" id="WP_317490104.1">
    <property type="nucleotide sequence ID" value="NZ_CP136051.1"/>
</dbReference>
<name>A0ABZ0IRR7_9BACT</name>
<dbReference type="InterPro" id="IPR021471">
    <property type="entry name" value="DUF3124"/>
</dbReference>
<protein>
    <submittedName>
        <fullName evidence="2">DUF3124 domain-containing protein</fullName>
    </submittedName>
</protein>
<dbReference type="PROSITE" id="PS51257">
    <property type="entry name" value="PROKAR_LIPOPROTEIN"/>
    <property type="match status" value="1"/>
</dbReference>
<feature type="chain" id="PRO_5046488248" evidence="1">
    <location>
        <begin position="31"/>
        <end position="183"/>
    </location>
</feature>
<evidence type="ECO:0000313" key="3">
    <source>
        <dbReference type="Proteomes" id="UP001302349"/>
    </source>
</evidence>
<dbReference type="Proteomes" id="UP001302349">
    <property type="component" value="Chromosome"/>
</dbReference>
<evidence type="ECO:0000313" key="2">
    <source>
        <dbReference type="EMBL" id="WOK07426.1"/>
    </source>
</evidence>
<gene>
    <name evidence="2" type="ORF">RT717_02165</name>
</gene>
<accession>A0ABZ0IRR7</accession>
<dbReference type="Pfam" id="PF11322">
    <property type="entry name" value="DUF3124"/>
    <property type="match status" value="1"/>
</dbReference>
<keyword evidence="3" id="KW-1185">Reference proteome</keyword>
<proteinExistence type="predicted"/>
<keyword evidence="1" id="KW-0732">Signal</keyword>
<organism evidence="2 3">
    <name type="scientific">Imperialibacter roseus</name>
    <dbReference type="NCBI Taxonomy" id="1324217"/>
    <lineage>
        <taxon>Bacteria</taxon>
        <taxon>Pseudomonadati</taxon>
        <taxon>Bacteroidota</taxon>
        <taxon>Cytophagia</taxon>
        <taxon>Cytophagales</taxon>
        <taxon>Flammeovirgaceae</taxon>
        <taxon>Imperialibacter</taxon>
    </lineage>
</organism>
<feature type="signal peptide" evidence="1">
    <location>
        <begin position="1"/>
        <end position="30"/>
    </location>
</feature>
<dbReference type="EMBL" id="CP136051">
    <property type="protein sequence ID" value="WOK07426.1"/>
    <property type="molecule type" value="Genomic_DNA"/>
</dbReference>
<evidence type="ECO:0000256" key="1">
    <source>
        <dbReference type="SAM" id="SignalP"/>
    </source>
</evidence>
<sequence length="183" mass="20513">MGFSNRATSPIKTFARHLLLAATLSVALFACKEPEPTSSVKPVNWKERFIELNESDSLVTGSTYLSVYSQIYSRSESRTHDLTSTISMRNTSLTDSIYMLKADYYNTHGELLRTYFKNPIFISPMETIEIVIDEVDNEGGTGANFIFDWAVRDETHKPLFEAVMISTSGQQGISFTTQGVSIE</sequence>